<dbReference type="RefSeq" id="WP_185975860.1">
    <property type="nucleotide sequence ID" value="NZ_VKKG01000045.1"/>
</dbReference>
<dbReference type="InterPro" id="IPR032466">
    <property type="entry name" value="Metal_Hydrolase"/>
</dbReference>
<dbReference type="EC" id="5.3.1.12" evidence="4"/>
<dbReference type="PANTHER" id="PTHR30068:SF4">
    <property type="entry name" value="URONATE ISOMERASE"/>
    <property type="match status" value="1"/>
</dbReference>
<organism evidence="7 8">
    <name type="scientific">Tessaracoccus rhinocerotis</name>
    <dbReference type="NCBI Taxonomy" id="1689449"/>
    <lineage>
        <taxon>Bacteria</taxon>
        <taxon>Bacillati</taxon>
        <taxon>Actinomycetota</taxon>
        <taxon>Actinomycetes</taxon>
        <taxon>Propionibacteriales</taxon>
        <taxon>Propionibacteriaceae</taxon>
        <taxon>Tessaracoccus</taxon>
    </lineage>
</organism>
<dbReference type="InterPro" id="IPR003766">
    <property type="entry name" value="Uronate_isomerase"/>
</dbReference>
<dbReference type="EMBL" id="VKKG01000045">
    <property type="protein sequence ID" value="TRY16420.1"/>
    <property type="molecule type" value="Genomic_DNA"/>
</dbReference>
<dbReference type="GO" id="GO:0042840">
    <property type="term" value="P:D-glucuronate catabolic process"/>
    <property type="evidence" value="ECO:0007669"/>
    <property type="project" value="TreeGrafter"/>
</dbReference>
<proteinExistence type="inferred from homology"/>
<dbReference type="AlphaFoldDB" id="A0A553JVF3"/>
<dbReference type="Proteomes" id="UP000317638">
    <property type="component" value="Unassembled WGS sequence"/>
</dbReference>
<gene>
    <name evidence="7" type="ORF">FOJ82_16030</name>
</gene>
<evidence type="ECO:0000313" key="7">
    <source>
        <dbReference type="EMBL" id="TRY16420.1"/>
    </source>
</evidence>
<evidence type="ECO:0000256" key="6">
    <source>
        <dbReference type="ARBA" id="ARBA00023235"/>
    </source>
</evidence>
<dbReference type="SUPFAM" id="SSF51556">
    <property type="entry name" value="Metallo-dependent hydrolases"/>
    <property type="match status" value="1"/>
</dbReference>
<protein>
    <recommendedName>
        <fullName evidence="5">Uronate isomerase</fullName>
        <ecNumber evidence="4">5.3.1.12</ecNumber>
    </recommendedName>
</protein>
<feature type="non-terminal residue" evidence="7">
    <location>
        <position position="101"/>
    </location>
</feature>
<accession>A0A553JVF3</accession>
<keyword evidence="8" id="KW-1185">Reference proteome</keyword>
<evidence type="ECO:0000256" key="1">
    <source>
        <dbReference type="ARBA" id="ARBA00001165"/>
    </source>
</evidence>
<evidence type="ECO:0000313" key="8">
    <source>
        <dbReference type="Proteomes" id="UP000317638"/>
    </source>
</evidence>
<evidence type="ECO:0000256" key="2">
    <source>
        <dbReference type="ARBA" id="ARBA00004892"/>
    </source>
</evidence>
<comment type="pathway">
    <text evidence="2">Carbohydrate metabolism; pentose and glucuronate interconversion.</text>
</comment>
<evidence type="ECO:0000256" key="5">
    <source>
        <dbReference type="ARBA" id="ARBA00020555"/>
    </source>
</evidence>
<comment type="caution">
    <text evidence="7">The sequence shown here is derived from an EMBL/GenBank/DDBJ whole genome shotgun (WGS) entry which is preliminary data.</text>
</comment>
<sequence>ASADELYDRIDALLATPAFRARALHDRLNIEFIATTDDPCDDLEHHRRIRQDPDWDGAVVPTFRPDTYLEVVRPDWNRDVDRLGECAGTGVDTYAGWVAAM</sequence>
<dbReference type="GO" id="GO:0008880">
    <property type="term" value="F:glucuronate isomerase activity"/>
    <property type="evidence" value="ECO:0007669"/>
    <property type="project" value="UniProtKB-EC"/>
</dbReference>
<feature type="non-terminal residue" evidence="7">
    <location>
        <position position="1"/>
    </location>
</feature>
<name>A0A553JVF3_9ACTN</name>
<keyword evidence="6 7" id="KW-0413">Isomerase</keyword>
<comment type="catalytic activity">
    <reaction evidence="1">
        <text>D-glucuronate = D-fructuronate</text>
        <dbReference type="Rhea" id="RHEA:13049"/>
        <dbReference type="ChEBI" id="CHEBI:58720"/>
        <dbReference type="ChEBI" id="CHEBI:59863"/>
        <dbReference type="EC" id="5.3.1.12"/>
    </reaction>
</comment>
<dbReference type="Gene3D" id="3.20.20.140">
    <property type="entry name" value="Metal-dependent hydrolases"/>
    <property type="match status" value="1"/>
</dbReference>
<dbReference type="Pfam" id="PF02614">
    <property type="entry name" value="UxaC"/>
    <property type="match status" value="1"/>
</dbReference>
<comment type="similarity">
    <text evidence="3">Belongs to the metallo-dependent hydrolases superfamily. Uronate isomerase family.</text>
</comment>
<dbReference type="GO" id="GO:0019698">
    <property type="term" value="P:D-galacturonate catabolic process"/>
    <property type="evidence" value="ECO:0007669"/>
    <property type="project" value="TreeGrafter"/>
</dbReference>
<reference evidence="7 8" key="1">
    <citation type="submission" date="2019-07" db="EMBL/GenBank/DDBJ databases">
        <authorList>
            <person name="Zhou L.-Y."/>
        </authorList>
    </citation>
    <scope>NUCLEOTIDE SEQUENCE [LARGE SCALE GENOMIC DNA]</scope>
    <source>
        <strain evidence="7 8">YIM 101269</strain>
    </source>
</reference>
<dbReference type="PANTHER" id="PTHR30068">
    <property type="entry name" value="URONATE ISOMERASE"/>
    <property type="match status" value="1"/>
</dbReference>
<evidence type="ECO:0000256" key="4">
    <source>
        <dbReference type="ARBA" id="ARBA00012546"/>
    </source>
</evidence>
<evidence type="ECO:0000256" key="3">
    <source>
        <dbReference type="ARBA" id="ARBA00008397"/>
    </source>
</evidence>
<dbReference type="UniPathway" id="UPA00246"/>